<comment type="caution">
    <text evidence="2">The sequence shown here is derived from an EMBL/GenBank/DDBJ whole genome shotgun (WGS) entry which is preliminary data.</text>
</comment>
<gene>
    <name evidence="2" type="ORF">ATE80_28775</name>
</gene>
<keyword evidence="3" id="KW-1185">Reference proteome</keyword>
<sequence length="361" mass="35983">MSKDSSKDQAAPSGRRRGVRPVALASAAAVVLAGGAFWLSGGYDAWRGTDDALAGACDGHLADGPVRQLLPGVALTASAALQHDGWRCALTAADTTGNGGTRFEVRVRDAQEPFGPDGAVDPGDGAVPLGGGWTGSFAYGAPDEGGPARGRVVVLLDCGDETGDGLLAAADARLGSGTGFRDAGARARLATALTDTALSYARRTGCDAADPGPVRDVAAPAAADVRVPLGRASGTCAGVVDAATGRRWGAGTAAETAAEPAPVEHCTLGSVSGTPLYAFTASYGPYGEAVLSGGDALPALGKANAPEGHYRMTARCPGADGTAVYEIVPDDGLALDHVSLRTALKSFATASAERHACDAPS</sequence>
<keyword evidence="1" id="KW-0812">Transmembrane</keyword>
<organism evidence="2 3">
    <name type="scientific">Streptomyces kanasensis</name>
    <dbReference type="NCBI Taxonomy" id="936756"/>
    <lineage>
        <taxon>Bacteria</taxon>
        <taxon>Bacillati</taxon>
        <taxon>Actinomycetota</taxon>
        <taxon>Actinomycetes</taxon>
        <taxon>Kitasatosporales</taxon>
        <taxon>Streptomycetaceae</taxon>
        <taxon>Streptomyces</taxon>
    </lineage>
</organism>
<dbReference type="RefSeq" id="WP_058945200.1">
    <property type="nucleotide sequence ID" value="NZ_LNSV01000134.1"/>
</dbReference>
<dbReference type="AlphaFoldDB" id="A0A117IUS5"/>
<name>A0A117IUS5_9ACTN</name>
<protein>
    <recommendedName>
        <fullName evidence="4">Aromatic ring-opening dioxygenase LigA</fullName>
    </recommendedName>
</protein>
<accession>A0A117IUS5</accession>
<proteinExistence type="predicted"/>
<keyword evidence="1" id="KW-1133">Transmembrane helix</keyword>
<evidence type="ECO:0000313" key="2">
    <source>
        <dbReference type="EMBL" id="KUH35512.1"/>
    </source>
</evidence>
<evidence type="ECO:0000256" key="1">
    <source>
        <dbReference type="SAM" id="Phobius"/>
    </source>
</evidence>
<evidence type="ECO:0008006" key="4">
    <source>
        <dbReference type="Google" id="ProtNLM"/>
    </source>
</evidence>
<dbReference type="OrthoDB" id="4314434at2"/>
<keyword evidence="1" id="KW-0472">Membrane</keyword>
<reference evidence="2 3" key="1">
    <citation type="submission" date="2015-11" db="EMBL/GenBank/DDBJ databases">
        <title>Genome-wide analysis reveals the secondary metabolome in Streptomyces kanasensis ZX01.</title>
        <authorList>
            <person name="Zhang G."/>
            <person name="Han L."/>
            <person name="Feng J."/>
            <person name="Zhang X."/>
        </authorList>
    </citation>
    <scope>NUCLEOTIDE SEQUENCE [LARGE SCALE GENOMIC DNA]</scope>
    <source>
        <strain evidence="2 3">ZX01</strain>
    </source>
</reference>
<feature type="transmembrane region" description="Helical" evidence="1">
    <location>
        <begin position="21"/>
        <end position="39"/>
    </location>
</feature>
<evidence type="ECO:0000313" key="3">
    <source>
        <dbReference type="Proteomes" id="UP000054011"/>
    </source>
</evidence>
<dbReference type="EMBL" id="LNSV01000134">
    <property type="protein sequence ID" value="KUH35512.1"/>
    <property type="molecule type" value="Genomic_DNA"/>
</dbReference>
<dbReference type="Proteomes" id="UP000054011">
    <property type="component" value="Unassembled WGS sequence"/>
</dbReference>